<dbReference type="EMBL" id="JAVDRF010000022">
    <property type="protein sequence ID" value="MDR6539702.1"/>
    <property type="molecule type" value="Genomic_DNA"/>
</dbReference>
<evidence type="ECO:0000313" key="2">
    <source>
        <dbReference type="Proteomes" id="UP001184230"/>
    </source>
</evidence>
<keyword evidence="2" id="KW-1185">Reference proteome</keyword>
<dbReference type="RefSeq" id="WP_309907615.1">
    <property type="nucleotide sequence ID" value="NZ_JAVDRF010000022.1"/>
</dbReference>
<reference evidence="1 2" key="1">
    <citation type="submission" date="2023-07" db="EMBL/GenBank/DDBJ databases">
        <title>Sorghum-associated microbial communities from plants grown in Nebraska, USA.</title>
        <authorList>
            <person name="Schachtman D."/>
        </authorList>
    </citation>
    <scope>NUCLEOTIDE SEQUENCE [LARGE SCALE GENOMIC DNA]</scope>
    <source>
        <strain evidence="1 2">DS1781</strain>
    </source>
</reference>
<evidence type="ECO:0000313" key="1">
    <source>
        <dbReference type="EMBL" id="MDR6539702.1"/>
    </source>
</evidence>
<protein>
    <submittedName>
        <fullName evidence="1">Uncharacterized protein</fullName>
    </submittedName>
</protein>
<proteinExistence type="predicted"/>
<dbReference type="Proteomes" id="UP001184230">
    <property type="component" value="Unassembled WGS sequence"/>
</dbReference>
<organism evidence="1 2">
    <name type="scientific">Variovorax soli</name>
    <dbReference type="NCBI Taxonomy" id="376815"/>
    <lineage>
        <taxon>Bacteria</taxon>
        <taxon>Pseudomonadati</taxon>
        <taxon>Pseudomonadota</taxon>
        <taxon>Betaproteobacteria</taxon>
        <taxon>Burkholderiales</taxon>
        <taxon>Comamonadaceae</taxon>
        <taxon>Variovorax</taxon>
    </lineage>
</organism>
<name>A0ABU1NMM9_9BURK</name>
<accession>A0ABU1NMM9</accession>
<gene>
    <name evidence="1" type="ORF">J2739_005504</name>
</gene>
<comment type="caution">
    <text evidence="1">The sequence shown here is derived from an EMBL/GenBank/DDBJ whole genome shotgun (WGS) entry which is preliminary data.</text>
</comment>
<sequence>MITGPRRLKDWARDALAAIEASVLAQVNAAAPVEMAHQLSALAYCIRPETEATHLEWLKTPSRRHGPASLAETLEKVRFLKALGADTWNLSGVTLAKQQAYARQGQSRRPAKTREIKPSRQVIELVCFSSADHAS</sequence>